<comment type="caution">
    <text evidence="5">The sequence shown here is derived from an EMBL/GenBank/DDBJ whole genome shotgun (WGS) entry which is preliminary data.</text>
</comment>
<dbReference type="PANTHER" id="PTHR12117">
    <property type="entry name" value="HISTONE ACETYLTRANSFERASE COMPLEX"/>
    <property type="match status" value="1"/>
</dbReference>
<sequence length="242" mass="27582">MKDNFPPIRLRPGLDPAPFAQAYAEKKFVQVPDIFEPELAQALEQMLSGLPWRLTFNEPGEGNIQLTREDMQRLGQQGVQQRMANVMKLATQNWGYCYNTYQMNQAAREQRDPDHPIHQLTQFLNSPEFMEFGAAIIGETGITQVDCQATLYTRGSFLTRHIDDGIHSERRCAYTLGFTDGWMTDWGGLLMFLDENTDIESAFLPRFNTLTLFDGRKIHSVSQVSAFAGKPRLSIAGWLRND</sequence>
<organism evidence="5 6">
    <name type="scientific">Ponticaulis profundi</name>
    <dbReference type="NCBI Taxonomy" id="2665222"/>
    <lineage>
        <taxon>Bacteria</taxon>
        <taxon>Pseudomonadati</taxon>
        <taxon>Pseudomonadota</taxon>
        <taxon>Alphaproteobacteria</taxon>
        <taxon>Hyphomonadales</taxon>
        <taxon>Hyphomonadaceae</taxon>
        <taxon>Ponticaulis</taxon>
    </lineage>
</organism>
<dbReference type="InterPro" id="IPR039558">
    <property type="entry name" value="TPA1/OFD1_N"/>
</dbReference>
<dbReference type="SMART" id="SM00702">
    <property type="entry name" value="P4Hc"/>
    <property type="match status" value="1"/>
</dbReference>
<comment type="cofactor">
    <cofactor evidence="1">
        <name>L-ascorbate</name>
        <dbReference type="ChEBI" id="CHEBI:38290"/>
    </cofactor>
</comment>
<evidence type="ECO:0000259" key="4">
    <source>
        <dbReference type="SMART" id="SM00702"/>
    </source>
</evidence>
<evidence type="ECO:0000313" key="6">
    <source>
        <dbReference type="Proteomes" id="UP001596303"/>
    </source>
</evidence>
<keyword evidence="2" id="KW-0223">Dioxygenase</keyword>
<name>A0ABW1SD89_9PROT</name>
<dbReference type="RefSeq" id="WP_377380112.1">
    <property type="nucleotide sequence ID" value="NZ_JBHSSW010000028.1"/>
</dbReference>
<proteinExistence type="predicted"/>
<evidence type="ECO:0000313" key="5">
    <source>
        <dbReference type="EMBL" id="MFC6199237.1"/>
    </source>
</evidence>
<dbReference type="InterPro" id="IPR006620">
    <property type="entry name" value="Pro_4_hyd_alph"/>
</dbReference>
<keyword evidence="6" id="KW-1185">Reference proteome</keyword>
<dbReference type="EMBL" id="JBHSSW010000028">
    <property type="protein sequence ID" value="MFC6199237.1"/>
    <property type="molecule type" value="Genomic_DNA"/>
</dbReference>
<evidence type="ECO:0000256" key="2">
    <source>
        <dbReference type="ARBA" id="ARBA00022964"/>
    </source>
</evidence>
<keyword evidence="3" id="KW-0560">Oxidoreductase</keyword>
<dbReference type="PANTHER" id="PTHR12117:SF0">
    <property type="entry name" value="PROLYL 3-HYDROXYLASE OGFOD1"/>
    <property type="match status" value="1"/>
</dbReference>
<gene>
    <name evidence="5" type="ORF">ACFQDM_14215</name>
</gene>
<reference evidence="6" key="1">
    <citation type="journal article" date="2019" name="Int. J. Syst. Evol. Microbiol.">
        <title>The Global Catalogue of Microorganisms (GCM) 10K type strain sequencing project: providing services to taxonomists for standard genome sequencing and annotation.</title>
        <authorList>
            <consortium name="The Broad Institute Genomics Platform"/>
            <consortium name="The Broad Institute Genome Sequencing Center for Infectious Disease"/>
            <person name="Wu L."/>
            <person name="Ma J."/>
        </authorList>
    </citation>
    <scope>NUCLEOTIDE SEQUENCE [LARGE SCALE GENOMIC DNA]</scope>
    <source>
        <strain evidence="6">CGMCC-1.15741</strain>
    </source>
</reference>
<dbReference type="Gene3D" id="2.60.120.620">
    <property type="entry name" value="q2cbj1_9rhob like domain"/>
    <property type="match status" value="1"/>
</dbReference>
<evidence type="ECO:0000256" key="3">
    <source>
        <dbReference type="ARBA" id="ARBA00023002"/>
    </source>
</evidence>
<dbReference type="InterPro" id="IPR051842">
    <property type="entry name" value="uS12_prolyl_hydroxylase"/>
</dbReference>
<protein>
    <submittedName>
        <fullName evidence="5">2OG-Fe(II) oxygenase</fullName>
    </submittedName>
</protein>
<dbReference type="Proteomes" id="UP001596303">
    <property type="component" value="Unassembled WGS sequence"/>
</dbReference>
<dbReference type="Pfam" id="PF13661">
    <property type="entry name" value="2OG-FeII_Oxy_4"/>
    <property type="match status" value="1"/>
</dbReference>
<evidence type="ECO:0000256" key="1">
    <source>
        <dbReference type="ARBA" id="ARBA00001961"/>
    </source>
</evidence>
<feature type="domain" description="Prolyl 4-hydroxylase alpha subunit" evidence="4">
    <location>
        <begin position="26"/>
        <end position="240"/>
    </location>
</feature>
<accession>A0ABW1SD89</accession>